<keyword evidence="6" id="KW-0449">Lipoprotein</keyword>
<evidence type="ECO:0000256" key="1">
    <source>
        <dbReference type="ARBA" id="ARBA00011245"/>
    </source>
</evidence>
<gene>
    <name evidence="6" type="ORF">KDX31_02335</name>
</gene>
<keyword evidence="4" id="KW-0653">Protein transport</keyword>
<evidence type="ECO:0000256" key="3">
    <source>
        <dbReference type="ARBA" id="ARBA00022729"/>
    </source>
</evidence>
<dbReference type="CDD" id="cd16325">
    <property type="entry name" value="LolA"/>
    <property type="match status" value="1"/>
</dbReference>
<evidence type="ECO:0000313" key="6">
    <source>
        <dbReference type="EMBL" id="UTW03892.1"/>
    </source>
</evidence>
<dbReference type="Proteomes" id="UP001059950">
    <property type="component" value="Chromosome"/>
</dbReference>
<dbReference type="InterPro" id="IPR004564">
    <property type="entry name" value="OM_lipoprot_carrier_LolA-like"/>
</dbReference>
<comment type="subunit">
    <text evidence="1">Monomer.</text>
</comment>
<evidence type="ECO:0000256" key="4">
    <source>
        <dbReference type="ARBA" id="ARBA00022927"/>
    </source>
</evidence>
<keyword evidence="3 5" id="KW-0732">Signal</keyword>
<evidence type="ECO:0000313" key="7">
    <source>
        <dbReference type="Proteomes" id="UP001059950"/>
    </source>
</evidence>
<feature type="chain" id="PRO_5047076107" evidence="5">
    <location>
        <begin position="19"/>
        <end position="186"/>
    </location>
</feature>
<evidence type="ECO:0000256" key="2">
    <source>
        <dbReference type="ARBA" id="ARBA00022448"/>
    </source>
</evidence>
<sequence>MRWLILLLCVGLPVVSQAATDYKLLESLTSAPESLHGQFTQVKFVQALDARFESTGRFDYQRGSSIRWHTLTPIDNLLTLTPRTISNQQGDTVLSSLDSQNNPVVTIFSDIFFGVMTAQWQTLAEYFEMEVQGSTQRWTVVLHPIDKSVEQVVTRVELSGDELLREVVLFEAAGDRTQITFIELQQ</sequence>
<keyword evidence="2" id="KW-0813">Transport</keyword>
<reference evidence="6" key="1">
    <citation type="submission" date="2021-04" db="EMBL/GenBank/DDBJ databases">
        <title>Oceanospirillales bacteria with DddD are important DMSP degraders in coastal seawater.</title>
        <authorList>
            <person name="Liu J."/>
        </authorList>
    </citation>
    <scope>NUCLEOTIDE SEQUENCE</scope>
    <source>
        <strain evidence="6">GY6</strain>
    </source>
</reference>
<dbReference type="Gene3D" id="2.50.20.10">
    <property type="entry name" value="Lipoprotein localisation LolA/LolB/LppX"/>
    <property type="match status" value="1"/>
</dbReference>
<dbReference type="SUPFAM" id="SSF89392">
    <property type="entry name" value="Prokaryotic lipoproteins and lipoprotein localization factors"/>
    <property type="match status" value="1"/>
</dbReference>
<accession>A0ABY5GW34</accession>
<keyword evidence="7" id="KW-1185">Reference proteome</keyword>
<evidence type="ECO:0000256" key="5">
    <source>
        <dbReference type="SAM" id="SignalP"/>
    </source>
</evidence>
<proteinExistence type="predicted"/>
<protein>
    <submittedName>
        <fullName evidence="6">Outer membrane lipoprotein carrier protein LolA</fullName>
    </submittedName>
</protein>
<name>A0ABY5GW34_9GAMM</name>
<feature type="signal peptide" evidence="5">
    <location>
        <begin position="1"/>
        <end position="18"/>
    </location>
</feature>
<dbReference type="Pfam" id="PF03548">
    <property type="entry name" value="LolA"/>
    <property type="match status" value="1"/>
</dbReference>
<organism evidence="6 7">
    <name type="scientific">Amphritea atlantica</name>
    <dbReference type="NCBI Taxonomy" id="355243"/>
    <lineage>
        <taxon>Bacteria</taxon>
        <taxon>Pseudomonadati</taxon>
        <taxon>Pseudomonadota</taxon>
        <taxon>Gammaproteobacteria</taxon>
        <taxon>Oceanospirillales</taxon>
        <taxon>Oceanospirillaceae</taxon>
        <taxon>Amphritea</taxon>
    </lineage>
</organism>
<dbReference type="InterPro" id="IPR029046">
    <property type="entry name" value="LolA/LolB/LppX"/>
</dbReference>
<dbReference type="EMBL" id="CP073344">
    <property type="protein sequence ID" value="UTW03892.1"/>
    <property type="molecule type" value="Genomic_DNA"/>
</dbReference>